<gene>
    <name evidence="1" type="ORF">S06H3_36915</name>
</gene>
<evidence type="ECO:0000313" key="1">
    <source>
        <dbReference type="EMBL" id="GAI19704.1"/>
    </source>
</evidence>
<sequence>MNILTVPSEKAKTWEILVVPMLKNIIIKKRKMDRVLLGKIIHLPITGYV</sequence>
<accession>X1NLY7</accession>
<reference evidence="1" key="1">
    <citation type="journal article" date="2014" name="Front. Microbiol.">
        <title>High frequency of phylogenetically diverse reductive dehalogenase-homologous genes in deep subseafloor sedimentary metagenomes.</title>
        <authorList>
            <person name="Kawai M."/>
            <person name="Futagami T."/>
            <person name="Toyoda A."/>
            <person name="Takaki Y."/>
            <person name="Nishi S."/>
            <person name="Hori S."/>
            <person name="Arai W."/>
            <person name="Tsubouchi T."/>
            <person name="Morono Y."/>
            <person name="Uchiyama I."/>
            <person name="Ito T."/>
            <person name="Fujiyama A."/>
            <person name="Inagaki F."/>
            <person name="Takami H."/>
        </authorList>
    </citation>
    <scope>NUCLEOTIDE SEQUENCE</scope>
    <source>
        <strain evidence="1">Expedition CK06-06</strain>
    </source>
</reference>
<dbReference type="EMBL" id="BARV01022379">
    <property type="protein sequence ID" value="GAI19704.1"/>
    <property type="molecule type" value="Genomic_DNA"/>
</dbReference>
<organism evidence="1">
    <name type="scientific">marine sediment metagenome</name>
    <dbReference type="NCBI Taxonomy" id="412755"/>
    <lineage>
        <taxon>unclassified sequences</taxon>
        <taxon>metagenomes</taxon>
        <taxon>ecological metagenomes</taxon>
    </lineage>
</organism>
<comment type="caution">
    <text evidence="1">The sequence shown here is derived from an EMBL/GenBank/DDBJ whole genome shotgun (WGS) entry which is preliminary data.</text>
</comment>
<feature type="non-terminal residue" evidence="1">
    <location>
        <position position="49"/>
    </location>
</feature>
<name>X1NLY7_9ZZZZ</name>
<protein>
    <submittedName>
        <fullName evidence="1">Uncharacterized protein</fullName>
    </submittedName>
</protein>
<dbReference type="AlphaFoldDB" id="X1NLY7"/>
<proteinExistence type="predicted"/>